<feature type="compositionally biased region" description="Polar residues" evidence="5">
    <location>
        <begin position="10"/>
        <end position="27"/>
    </location>
</feature>
<name>A0A2Z7CJY0_9LAMI</name>
<dbReference type="PANTHER" id="PTHR31234:SF65">
    <property type="entry name" value="LATE EMBRYOGENESIS ABUNDANT PROTEIN, LEA_2 SUBGROUP"/>
    <property type="match status" value="1"/>
</dbReference>
<evidence type="ECO:0000313" key="9">
    <source>
        <dbReference type="Proteomes" id="UP000250235"/>
    </source>
</evidence>
<sequence length="223" mass="25179">MAEYMREQQKPSASETDLINTEESNPPSAKRTWRPYWKGIICCGCCAAIFLILAMFVLILMFTVFRVKEPTLTMNSIKVQGLNLLENNKSLRPDMILTVEADVSIKNPNYVAFRFSNTTTSVYYDTYVIGEVVSPAGRAEAQKSVRTNVTIDIMVDKVMEVPRFRSDLGSGSLPVSSFTGIRGKVKVTGVFKKRVFVKMNCTMTWNLSSQAIQDRNCKNRVKF</sequence>
<evidence type="ECO:0000256" key="1">
    <source>
        <dbReference type="ARBA" id="ARBA00004167"/>
    </source>
</evidence>
<evidence type="ECO:0000256" key="3">
    <source>
        <dbReference type="ARBA" id="ARBA00022989"/>
    </source>
</evidence>
<dbReference type="InterPro" id="IPR004864">
    <property type="entry name" value="LEA_2"/>
</dbReference>
<protein>
    <recommendedName>
        <fullName evidence="7">Late embryogenesis abundant protein LEA-2 subgroup domain-containing protein</fullName>
    </recommendedName>
</protein>
<keyword evidence="3 6" id="KW-1133">Transmembrane helix</keyword>
<gene>
    <name evidence="8" type="ORF">F511_32735</name>
</gene>
<dbReference type="PANTHER" id="PTHR31234">
    <property type="entry name" value="LATE EMBRYOGENESIS ABUNDANT (LEA) HYDROXYPROLINE-RICH GLYCOPROTEIN FAMILY"/>
    <property type="match status" value="1"/>
</dbReference>
<proteinExistence type="predicted"/>
<evidence type="ECO:0000256" key="2">
    <source>
        <dbReference type="ARBA" id="ARBA00022692"/>
    </source>
</evidence>
<dbReference type="OrthoDB" id="764273at2759"/>
<dbReference type="InterPro" id="IPR044839">
    <property type="entry name" value="NDR1-like"/>
</dbReference>
<comment type="subcellular location">
    <subcellularLocation>
        <location evidence="1">Membrane</location>
        <topology evidence="1">Single-pass membrane protein</topology>
    </subcellularLocation>
</comment>
<keyword evidence="2 6" id="KW-0812">Transmembrane</keyword>
<dbReference type="GO" id="GO:0016020">
    <property type="term" value="C:membrane"/>
    <property type="evidence" value="ECO:0007669"/>
    <property type="project" value="UniProtKB-SubCell"/>
</dbReference>
<evidence type="ECO:0000313" key="8">
    <source>
        <dbReference type="EMBL" id="KZV44989.1"/>
    </source>
</evidence>
<feature type="region of interest" description="Disordered" evidence="5">
    <location>
        <begin position="1"/>
        <end position="30"/>
    </location>
</feature>
<evidence type="ECO:0000256" key="6">
    <source>
        <dbReference type="SAM" id="Phobius"/>
    </source>
</evidence>
<dbReference type="Proteomes" id="UP000250235">
    <property type="component" value="Unassembled WGS sequence"/>
</dbReference>
<evidence type="ECO:0000259" key="7">
    <source>
        <dbReference type="Pfam" id="PF03168"/>
    </source>
</evidence>
<dbReference type="Gene3D" id="2.60.40.1820">
    <property type="match status" value="1"/>
</dbReference>
<dbReference type="EMBL" id="KQ996452">
    <property type="protein sequence ID" value="KZV44989.1"/>
    <property type="molecule type" value="Genomic_DNA"/>
</dbReference>
<reference evidence="8 9" key="1">
    <citation type="journal article" date="2015" name="Proc. Natl. Acad. Sci. U.S.A.">
        <title>The resurrection genome of Boea hygrometrica: A blueprint for survival of dehydration.</title>
        <authorList>
            <person name="Xiao L."/>
            <person name="Yang G."/>
            <person name="Zhang L."/>
            <person name="Yang X."/>
            <person name="Zhao S."/>
            <person name="Ji Z."/>
            <person name="Zhou Q."/>
            <person name="Hu M."/>
            <person name="Wang Y."/>
            <person name="Chen M."/>
            <person name="Xu Y."/>
            <person name="Jin H."/>
            <person name="Xiao X."/>
            <person name="Hu G."/>
            <person name="Bao F."/>
            <person name="Hu Y."/>
            <person name="Wan P."/>
            <person name="Li L."/>
            <person name="Deng X."/>
            <person name="Kuang T."/>
            <person name="Xiang C."/>
            <person name="Zhu J.K."/>
            <person name="Oliver M.J."/>
            <person name="He Y."/>
        </authorList>
    </citation>
    <scope>NUCLEOTIDE SEQUENCE [LARGE SCALE GENOMIC DNA]</scope>
    <source>
        <strain evidence="9">cv. XS01</strain>
    </source>
</reference>
<feature type="transmembrane region" description="Helical" evidence="6">
    <location>
        <begin position="40"/>
        <end position="65"/>
    </location>
</feature>
<keyword evidence="9" id="KW-1185">Reference proteome</keyword>
<evidence type="ECO:0000256" key="4">
    <source>
        <dbReference type="ARBA" id="ARBA00023136"/>
    </source>
</evidence>
<dbReference type="SUPFAM" id="SSF117070">
    <property type="entry name" value="LEA14-like"/>
    <property type="match status" value="1"/>
</dbReference>
<organism evidence="8 9">
    <name type="scientific">Dorcoceras hygrometricum</name>
    <dbReference type="NCBI Taxonomy" id="472368"/>
    <lineage>
        <taxon>Eukaryota</taxon>
        <taxon>Viridiplantae</taxon>
        <taxon>Streptophyta</taxon>
        <taxon>Embryophyta</taxon>
        <taxon>Tracheophyta</taxon>
        <taxon>Spermatophyta</taxon>
        <taxon>Magnoliopsida</taxon>
        <taxon>eudicotyledons</taxon>
        <taxon>Gunneridae</taxon>
        <taxon>Pentapetalae</taxon>
        <taxon>asterids</taxon>
        <taxon>lamiids</taxon>
        <taxon>Lamiales</taxon>
        <taxon>Gesneriaceae</taxon>
        <taxon>Didymocarpoideae</taxon>
        <taxon>Trichosporeae</taxon>
        <taxon>Loxocarpinae</taxon>
        <taxon>Dorcoceras</taxon>
    </lineage>
</organism>
<keyword evidence="4 6" id="KW-0472">Membrane</keyword>
<dbReference type="AlphaFoldDB" id="A0A2Z7CJY0"/>
<dbReference type="GO" id="GO:0098542">
    <property type="term" value="P:defense response to other organism"/>
    <property type="evidence" value="ECO:0007669"/>
    <property type="project" value="InterPro"/>
</dbReference>
<evidence type="ECO:0000256" key="5">
    <source>
        <dbReference type="SAM" id="MobiDB-lite"/>
    </source>
</evidence>
<accession>A0A2Z7CJY0</accession>
<feature type="domain" description="Late embryogenesis abundant protein LEA-2 subgroup" evidence="7">
    <location>
        <begin position="103"/>
        <end position="202"/>
    </location>
</feature>
<dbReference type="Pfam" id="PF03168">
    <property type="entry name" value="LEA_2"/>
    <property type="match status" value="1"/>
</dbReference>